<sequence length="270" mass="29516">MNETLTAMGGYEALALNVVKAIVFLIVGYFIAGLASRIVRDRLSKMERLDQTLAVFFSSLVRWAILAVVIIAVLQLVGFQATSLVAVLGAASLAVGLALQGTLSDVASGVMLIIFRPYRLGDYIDVSGTAGTVKEINLFVTELATPDNVQIIMPNSKAWSSIITNYSANKTRRVDLTFGVDYNDDADKAIELITAIAAADERIHNDPAPWIRLVNLGESSVDITARLWCSSADYWDLKFDMTKRVKEAFDKEGISIPYPHRVEIVKKVSG</sequence>
<name>A0A1U7JK27_9HYPH</name>
<evidence type="ECO:0000256" key="1">
    <source>
        <dbReference type="ARBA" id="ARBA00004651"/>
    </source>
</evidence>
<dbReference type="SUPFAM" id="SSF82861">
    <property type="entry name" value="Mechanosensitive channel protein MscS (YggB), transmembrane region"/>
    <property type="match status" value="1"/>
</dbReference>
<feature type="domain" description="Mechanosensitive ion channel transmembrane helices 2/3" evidence="10">
    <location>
        <begin position="62"/>
        <end position="100"/>
    </location>
</feature>
<dbReference type="InterPro" id="IPR049142">
    <property type="entry name" value="MS_channel_1st"/>
</dbReference>
<dbReference type="GO" id="GO:0008381">
    <property type="term" value="F:mechanosensitive monoatomic ion channel activity"/>
    <property type="evidence" value="ECO:0007669"/>
    <property type="project" value="InterPro"/>
</dbReference>
<keyword evidence="7" id="KW-0813">Transport</keyword>
<reference evidence="11 12" key="1">
    <citation type="submission" date="2016-03" db="EMBL/GenBank/DDBJ databases">
        <title>Genome sequence of Nesiotobacter sp. nov., a moderately halophilic alphaproteobacterium isolated from the Yellow Sea, China.</title>
        <authorList>
            <person name="Zhang G."/>
            <person name="Zhang R."/>
        </authorList>
    </citation>
    <scope>NUCLEOTIDE SEQUENCE [LARGE SCALE GENOMIC DNA]</scope>
    <source>
        <strain evidence="11 12">WB1-6</strain>
    </source>
</reference>
<gene>
    <name evidence="11" type="ORF">A3843_04660</name>
</gene>
<evidence type="ECO:0000256" key="2">
    <source>
        <dbReference type="ARBA" id="ARBA00008017"/>
    </source>
</evidence>
<keyword evidence="3" id="KW-1003">Cell membrane</keyword>
<dbReference type="PANTHER" id="PTHR30221">
    <property type="entry name" value="SMALL-CONDUCTANCE MECHANOSENSITIVE CHANNEL"/>
    <property type="match status" value="1"/>
</dbReference>
<dbReference type="Pfam" id="PF05552">
    <property type="entry name" value="MS_channel_1st_1"/>
    <property type="match status" value="1"/>
</dbReference>
<evidence type="ECO:0000259" key="8">
    <source>
        <dbReference type="Pfam" id="PF00924"/>
    </source>
</evidence>
<feature type="transmembrane region" description="Helical" evidence="7">
    <location>
        <begin position="13"/>
        <end position="32"/>
    </location>
</feature>
<accession>A0A1U7JK27</accession>
<dbReference type="EMBL" id="LVVZ01000007">
    <property type="protein sequence ID" value="OKL45048.1"/>
    <property type="molecule type" value="Genomic_DNA"/>
</dbReference>
<dbReference type="InterPro" id="IPR011066">
    <property type="entry name" value="MscS_channel_C_sf"/>
</dbReference>
<evidence type="ECO:0000259" key="10">
    <source>
        <dbReference type="Pfam" id="PF21088"/>
    </source>
</evidence>
<dbReference type="GO" id="GO:0005886">
    <property type="term" value="C:plasma membrane"/>
    <property type="evidence" value="ECO:0007669"/>
    <property type="project" value="UniProtKB-SubCell"/>
</dbReference>
<evidence type="ECO:0000256" key="5">
    <source>
        <dbReference type="ARBA" id="ARBA00022989"/>
    </source>
</evidence>
<comment type="subcellular location">
    <subcellularLocation>
        <location evidence="7">Cell inner membrane</location>
        <topology evidence="7">Multi-pass membrane protein</topology>
    </subcellularLocation>
    <subcellularLocation>
        <location evidence="1">Cell membrane</location>
        <topology evidence="1">Multi-pass membrane protein</topology>
    </subcellularLocation>
</comment>
<dbReference type="AlphaFoldDB" id="A0A1U7JK27"/>
<keyword evidence="7" id="KW-0406">Ion transport</keyword>
<dbReference type="InterPro" id="IPR006685">
    <property type="entry name" value="MscS_channel_2nd"/>
</dbReference>
<comment type="subunit">
    <text evidence="7">Homoheptamer.</text>
</comment>
<dbReference type="Gene3D" id="1.10.287.1260">
    <property type="match status" value="1"/>
</dbReference>
<dbReference type="Pfam" id="PF21088">
    <property type="entry name" value="MS_channel_1st"/>
    <property type="match status" value="1"/>
</dbReference>
<proteinExistence type="inferred from homology"/>
<feature type="transmembrane region" description="Helical" evidence="7">
    <location>
        <begin position="84"/>
        <end position="115"/>
    </location>
</feature>
<evidence type="ECO:0000313" key="11">
    <source>
        <dbReference type="EMBL" id="OKL45048.1"/>
    </source>
</evidence>
<evidence type="ECO:0000256" key="3">
    <source>
        <dbReference type="ARBA" id="ARBA00022475"/>
    </source>
</evidence>
<dbReference type="PANTHER" id="PTHR30221:SF1">
    <property type="entry name" value="SMALL-CONDUCTANCE MECHANOSENSITIVE CHANNEL"/>
    <property type="match status" value="1"/>
</dbReference>
<feature type="transmembrane region" description="Helical" evidence="7">
    <location>
        <begin position="53"/>
        <end position="78"/>
    </location>
</feature>
<keyword evidence="7" id="KW-0997">Cell inner membrane</keyword>
<dbReference type="InterPro" id="IPR023408">
    <property type="entry name" value="MscS_beta-dom_sf"/>
</dbReference>
<dbReference type="Gene3D" id="3.30.70.100">
    <property type="match status" value="1"/>
</dbReference>
<comment type="function">
    <text evidence="7">Mechanosensitive channel that participates in the regulation of osmotic pressure changes within the cell, opening in response to stretch forces in the membrane lipid bilayer, without the need for other proteins. Contributes to normal resistance to hypoosmotic shock. Forms an ion channel of 1.0 nanosiemens conductance with a slight preference for anions.</text>
</comment>
<evidence type="ECO:0000256" key="6">
    <source>
        <dbReference type="ARBA" id="ARBA00023136"/>
    </source>
</evidence>
<dbReference type="InterPro" id="IPR011014">
    <property type="entry name" value="MscS_channel_TM-2"/>
</dbReference>
<evidence type="ECO:0000259" key="9">
    <source>
        <dbReference type="Pfam" id="PF21082"/>
    </source>
</evidence>
<dbReference type="Pfam" id="PF21082">
    <property type="entry name" value="MS_channel_3rd"/>
    <property type="match status" value="1"/>
</dbReference>
<organism evidence="11 12">
    <name type="scientific">Pseudovibrio exalbescens</name>
    <dbReference type="NCBI Taxonomy" id="197461"/>
    <lineage>
        <taxon>Bacteria</taxon>
        <taxon>Pseudomonadati</taxon>
        <taxon>Pseudomonadota</taxon>
        <taxon>Alphaproteobacteria</taxon>
        <taxon>Hyphomicrobiales</taxon>
        <taxon>Stappiaceae</taxon>
        <taxon>Pseudovibrio</taxon>
    </lineage>
</organism>
<dbReference type="STRING" id="197461.A3843_04660"/>
<comment type="caution">
    <text evidence="11">The sequence shown here is derived from an EMBL/GenBank/DDBJ whole genome shotgun (WGS) entry which is preliminary data.</text>
</comment>
<feature type="domain" description="Mechanosensitive ion channel MscS C-terminal" evidence="9">
    <location>
        <begin position="174"/>
        <end position="256"/>
    </location>
</feature>
<dbReference type="InterPro" id="IPR049278">
    <property type="entry name" value="MS_channel_C"/>
</dbReference>
<dbReference type="InterPro" id="IPR008910">
    <property type="entry name" value="MSC_TM_helix"/>
</dbReference>
<evidence type="ECO:0000256" key="7">
    <source>
        <dbReference type="RuleBase" id="RU369025"/>
    </source>
</evidence>
<dbReference type="InterPro" id="IPR010920">
    <property type="entry name" value="LSM_dom_sf"/>
</dbReference>
<comment type="caution">
    <text evidence="7">Lacks conserved residue(s) required for the propagation of feature annotation.</text>
</comment>
<evidence type="ECO:0000256" key="4">
    <source>
        <dbReference type="ARBA" id="ARBA00022692"/>
    </source>
</evidence>
<keyword evidence="6 7" id="KW-0472">Membrane</keyword>
<dbReference type="Gene3D" id="2.30.30.60">
    <property type="match status" value="1"/>
</dbReference>
<keyword evidence="7" id="KW-0407">Ion channel</keyword>
<dbReference type="Proteomes" id="UP000185783">
    <property type="component" value="Unassembled WGS sequence"/>
</dbReference>
<dbReference type="Pfam" id="PF00924">
    <property type="entry name" value="MS_channel_2nd"/>
    <property type="match status" value="1"/>
</dbReference>
<feature type="domain" description="Mechanosensitive ion channel MscS" evidence="8">
    <location>
        <begin position="102"/>
        <end position="167"/>
    </location>
</feature>
<dbReference type="InterPro" id="IPR045275">
    <property type="entry name" value="MscS_archaea/bacteria_type"/>
</dbReference>
<dbReference type="SUPFAM" id="SSF82689">
    <property type="entry name" value="Mechanosensitive channel protein MscS (YggB), C-terminal domain"/>
    <property type="match status" value="1"/>
</dbReference>
<keyword evidence="4 7" id="KW-0812">Transmembrane</keyword>
<comment type="similarity">
    <text evidence="2 7">Belongs to the MscS (TC 1.A.23) family.</text>
</comment>
<evidence type="ECO:0000313" key="12">
    <source>
        <dbReference type="Proteomes" id="UP000185783"/>
    </source>
</evidence>
<protein>
    <recommendedName>
        <fullName evidence="7">Small-conductance mechanosensitive channel</fullName>
    </recommendedName>
</protein>
<dbReference type="SUPFAM" id="SSF50182">
    <property type="entry name" value="Sm-like ribonucleoproteins"/>
    <property type="match status" value="1"/>
</dbReference>
<keyword evidence="12" id="KW-1185">Reference proteome</keyword>
<keyword evidence="5 7" id="KW-1133">Transmembrane helix</keyword>